<feature type="transmembrane region" description="Helical" evidence="20">
    <location>
        <begin position="184"/>
        <end position="203"/>
    </location>
</feature>
<protein>
    <recommendedName>
        <fullName evidence="6 19">Phosphatidylcholine synthase</fullName>
        <shortName evidence="19">PC synthase</shortName>
        <shortName evidence="19">PCS</shortName>
        <ecNumber evidence="5 19">2.7.8.24</ecNumber>
    </recommendedName>
    <alternativeName>
        <fullName evidence="18 19">CDP-diglyceride-choline O-phosphatidyltransferase</fullName>
    </alternativeName>
</protein>
<evidence type="ECO:0000256" key="13">
    <source>
        <dbReference type="ARBA" id="ARBA00023098"/>
    </source>
</evidence>
<evidence type="ECO:0000256" key="4">
    <source>
        <dbReference type="ARBA" id="ARBA00010441"/>
    </source>
</evidence>
<evidence type="ECO:0000256" key="19">
    <source>
        <dbReference type="PIRNR" id="PIRNR000851"/>
    </source>
</evidence>
<evidence type="ECO:0000313" key="21">
    <source>
        <dbReference type="EMBL" id="MBB3929554.1"/>
    </source>
</evidence>
<feature type="transmembrane region" description="Helical" evidence="20">
    <location>
        <begin position="98"/>
        <end position="119"/>
    </location>
</feature>
<keyword evidence="11 20" id="KW-0812">Transmembrane</keyword>
<evidence type="ECO:0000256" key="5">
    <source>
        <dbReference type="ARBA" id="ARBA00013195"/>
    </source>
</evidence>
<keyword evidence="22" id="KW-1185">Reference proteome</keyword>
<name>A0A840AK72_9HYPH</name>
<keyword evidence="15 19" id="KW-0594">Phospholipid biosynthesis</keyword>
<evidence type="ECO:0000256" key="6">
    <source>
        <dbReference type="ARBA" id="ARBA00015623"/>
    </source>
</evidence>
<keyword evidence="16 19" id="KW-0464">Manganese</keyword>
<feature type="transmembrane region" description="Helical" evidence="20">
    <location>
        <begin position="154"/>
        <end position="172"/>
    </location>
</feature>
<evidence type="ECO:0000256" key="17">
    <source>
        <dbReference type="ARBA" id="ARBA00023264"/>
    </source>
</evidence>
<evidence type="ECO:0000256" key="1">
    <source>
        <dbReference type="ARBA" id="ARBA00000958"/>
    </source>
</evidence>
<feature type="transmembrane region" description="Helical" evidence="20">
    <location>
        <begin position="209"/>
        <end position="228"/>
    </location>
</feature>
<keyword evidence="7 19" id="KW-1003">Cell membrane</keyword>
<keyword evidence="13 19" id="KW-0443">Lipid metabolism</keyword>
<evidence type="ECO:0000256" key="12">
    <source>
        <dbReference type="ARBA" id="ARBA00022989"/>
    </source>
</evidence>
<evidence type="ECO:0000256" key="7">
    <source>
        <dbReference type="ARBA" id="ARBA00022475"/>
    </source>
</evidence>
<evidence type="ECO:0000313" key="22">
    <source>
        <dbReference type="Proteomes" id="UP000553963"/>
    </source>
</evidence>
<dbReference type="EMBL" id="JACIDS010000001">
    <property type="protein sequence ID" value="MBB3929554.1"/>
    <property type="molecule type" value="Genomic_DNA"/>
</dbReference>
<feature type="transmembrane region" description="Helical" evidence="20">
    <location>
        <begin position="12"/>
        <end position="34"/>
    </location>
</feature>
<dbReference type="GO" id="GO:0050520">
    <property type="term" value="F:phosphatidylcholine synthase activity"/>
    <property type="evidence" value="ECO:0007669"/>
    <property type="project" value="UniProtKB-EC"/>
</dbReference>
<proteinExistence type="inferred from homology"/>
<dbReference type="InterPro" id="IPR026027">
    <property type="entry name" value="PcS"/>
</dbReference>
<comment type="caution">
    <text evidence="21">The sequence shown here is derived from an EMBL/GenBank/DDBJ whole genome shotgun (WGS) entry which is preliminary data.</text>
</comment>
<dbReference type="AlphaFoldDB" id="A0A840AK72"/>
<comment type="cofactor">
    <cofactor evidence="2 19">
        <name>Mn(2+)</name>
        <dbReference type="ChEBI" id="CHEBI:29035"/>
    </cofactor>
</comment>
<keyword evidence="10 19" id="KW-0808">Transferase</keyword>
<evidence type="ECO:0000256" key="8">
    <source>
        <dbReference type="ARBA" id="ARBA00022516"/>
    </source>
</evidence>
<evidence type="ECO:0000256" key="18">
    <source>
        <dbReference type="ARBA" id="ARBA00033321"/>
    </source>
</evidence>
<dbReference type="RefSeq" id="WP_183397199.1">
    <property type="nucleotide sequence ID" value="NZ_JACIDS010000001.1"/>
</dbReference>
<dbReference type="GO" id="GO:0008654">
    <property type="term" value="P:phospholipid biosynthetic process"/>
    <property type="evidence" value="ECO:0007669"/>
    <property type="project" value="UniProtKB-KW"/>
</dbReference>
<keyword evidence="14 19" id="KW-0472">Membrane</keyword>
<evidence type="ECO:0000256" key="14">
    <source>
        <dbReference type="ARBA" id="ARBA00023136"/>
    </source>
</evidence>
<keyword evidence="17 19" id="KW-1208">Phospholipid metabolism</keyword>
<dbReference type="Proteomes" id="UP000553963">
    <property type="component" value="Unassembled WGS sequence"/>
</dbReference>
<dbReference type="Gene3D" id="1.20.120.1760">
    <property type="match status" value="1"/>
</dbReference>
<evidence type="ECO:0000256" key="16">
    <source>
        <dbReference type="ARBA" id="ARBA00023211"/>
    </source>
</evidence>
<evidence type="ECO:0000256" key="11">
    <source>
        <dbReference type="ARBA" id="ARBA00022692"/>
    </source>
</evidence>
<keyword evidence="12 20" id="KW-1133">Transmembrane helix</keyword>
<dbReference type="PIRSF" id="PIRSF000851">
    <property type="entry name" value="PcS"/>
    <property type="match status" value="1"/>
</dbReference>
<feature type="transmembrane region" description="Helical" evidence="20">
    <location>
        <begin position="131"/>
        <end position="148"/>
    </location>
</feature>
<keyword evidence="9 19" id="KW-0997">Cell inner membrane</keyword>
<evidence type="ECO:0000256" key="3">
    <source>
        <dbReference type="ARBA" id="ARBA00004429"/>
    </source>
</evidence>
<keyword evidence="8 19" id="KW-0444">Lipid biosynthesis</keyword>
<dbReference type="InterPro" id="IPR043130">
    <property type="entry name" value="CDP-OH_PTrfase_TM_dom"/>
</dbReference>
<dbReference type="GO" id="GO:0005886">
    <property type="term" value="C:plasma membrane"/>
    <property type="evidence" value="ECO:0007669"/>
    <property type="project" value="UniProtKB-SubCell"/>
</dbReference>
<evidence type="ECO:0000256" key="20">
    <source>
        <dbReference type="SAM" id="Phobius"/>
    </source>
</evidence>
<organism evidence="21 22">
    <name type="scientific">Kaistia hirudinis</name>
    <dbReference type="NCBI Taxonomy" id="1293440"/>
    <lineage>
        <taxon>Bacteria</taxon>
        <taxon>Pseudomonadati</taxon>
        <taxon>Pseudomonadota</taxon>
        <taxon>Alphaproteobacteria</taxon>
        <taxon>Hyphomicrobiales</taxon>
        <taxon>Kaistiaceae</taxon>
        <taxon>Kaistia</taxon>
    </lineage>
</organism>
<dbReference type="EC" id="2.7.8.24" evidence="5 19"/>
<evidence type="ECO:0000256" key="9">
    <source>
        <dbReference type="ARBA" id="ARBA00022519"/>
    </source>
</evidence>
<comment type="function">
    <text evidence="19">Condenses choline with CDP-diglyceride to produce phosphatidylcholine and CMP.</text>
</comment>
<evidence type="ECO:0000256" key="15">
    <source>
        <dbReference type="ARBA" id="ARBA00023209"/>
    </source>
</evidence>
<gene>
    <name evidence="21" type="ORF">GGR25_000573</name>
</gene>
<comment type="subcellular location">
    <subcellularLocation>
        <location evidence="3 19">Cell inner membrane</location>
        <topology evidence="3 19">Multi-pass membrane protein</topology>
    </subcellularLocation>
</comment>
<comment type="similarity">
    <text evidence="4 19">Belongs to the CDP-alcohol phosphatidyltransferase class-I family.</text>
</comment>
<reference evidence="21 22" key="1">
    <citation type="submission" date="2020-08" db="EMBL/GenBank/DDBJ databases">
        <title>Genomic Encyclopedia of Type Strains, Phase IV (KMG-IV): sequencing the most valuable type-strain genomes for metagenomic binning, comparative biology and taxonomic classification.</title>
        <authorList>
            <person name="Goeker M."/>
        </authorList>
    </citation>
    <scope>NUCLEOTIDE SEQUENCE [LARGE SCALE GENOMIC DNA]</scope>
    <source>
        <strain evidence="21 22">DSM 25966</strain>
    </source>
</reference>
<evidence type="ECO:0000256" key="10">
    <source>
        <dbReference type="ARBA" id="ARBA00022679"/>
    </source>
</evidence>
<sequence length="236" mass="25564">MPQRRGWPRTESWAVHLLTASGAAFALLATLSVFDSDWTAAFAWLGAALFVDGIDGPLARRFAVEERVPWFDGAILDLVIDYATYVFIPALILARADIMPPLLAVPAAVAVAIVGAIYFADTRMKTADYGFRGFPAVWNAVVFVLVVFGPPPVIGAALIALFLVLTFTPVEFIHPFRVRKARPLTMAVTFAWGVFALLSVVWHLDPPPIVLIGLAITSAYLASIGAFLQAARRAAR</sequence>
<comment type="catalytic activity">
    <reaction evidence="1 19">
        <text>a CDP-1,2-diacyl-sn-glycerol + choline = a 1,2-diacyl-sn-glycero-3-phosphocholine + CMP + H(+)</text>
        <dbReference type="Rhea" id="RHEA:14597"/>
        <dbReference type="ChEBI" id="CHEBI:15354"/>
        <dbReference type="ChEBI" id="CHEBI:15378"/>
        <dbReference type="ChEBI" id="CHEBI:57643"/>
        <dbReference type="ChEBI" id="CHEBI:58332"/>
        <dbReference type="ChEBI" id="CHEBI:60377"/>
        <dbReference type="EC" id="2.7.8.24"/>
    </reaction>
</comment>
<evidence type="ECO:0000256" key="2">
    <source>
        <dbReference type="ARBA" id="ARBA00001936"/>
    </source>
</evidence>
<accession>A0A840AK72</accession>